<dbReference type="Gene3D" id="3.60.15.30">
    <property type="entry name" value="Metallo-beta-lactamase domain"/>
    <property type="match status" value="1"/>
</dbReference>
<dbReference type="PANTHER" id="PTHR43223:SF1">
    <property type="entry name" value="ALKYL_ARYL-SULFATASE BDS1"/>
    <property type="match status" value="1"/>
</dbReference>
<dbReference type="Gene3D" id="1.25.40.880">
    <property type="entry name" value="Alkyl sulfatase, dimerisation domain"/>
    <property type="match status" value="1"/>
</dbReference>
<dbReference type="Pfam" id="PF00753">
    <property type="entry name" value="Lactamase_B"/>
    <property type="match status" value="1"/>
</dbReference>
<accession>A0ABM8Z4I7</accession>
<dbReference type="Proteomes" id="UP000789707">
    <property type="component" value="Unassembled WGS sequence"/>
</dbReference>
<evidence type="ECO:0000313" key="3">
    <source>
        <dbReference type="Proteomes" id="UP000789707"/>
    </source>
</evidence>
<dbReference type="InterPro" id="IPR038536">
    <property type="entry name" value="Alkyl/aryl-sulf_dimr_sf"/>
</dbReference>
<comment type="caution">
    <text evidence="2">The sequence shown here is derived from an EMBL/GenBank/DDBJ whole genome shotgun (WGS) entry which is preliminary data.</text>
</comment>
<dbReference type="InterPro" id="IPR044097">
    <property type="entry name" value="Bds1/SdsA1_MBL-fold"/>
</dbReference>
<dbReference type="GO" id="GO:0016787">
    <property type="term" value="F:hydrolase activity"/>
    <property type="evidence" value="ECO:0007669"/>
    <property type="project" value="UniProtKB-KW"/>
</dbReference>
<dbReference type="SMART" id="SM00849">
    <property type="entry name" value="Lactamase_B"/>
    <property type="match status" value="1"/>
</dbReference>
<dbReference type="EC" id="3.1.6.-" evidence="2"/>
<dbReference type="InterPro" id="IPR052195">
    <property type="entry name" value="Bact_Alkyl/Aryl-Sulfatase"/>
</dbReference>
<dbReference type="RefSeq" id="WP_230096305.1">
    <property type="nucleotide sequence ID" value="NZ_CAKKNS010000001.1"/>
</dbReference>
<dbReference type="SUPFAM" id="SSF56281">
    <property type="entry name" value="Metallo-hydrolase/oxidoreductase"/>
    <property type="match status" value="1"/>
</dbReference>
<dbReference type="InterPro" id="IPR029228">
    <property type="entry name" value="Alkyl_sulf_dimr"/>
</dbReference>
<name>A0ABM8Z4I7_9LACO</name>
<dbReference type="EMBL" id="CAKKNS010000001">
    <property type="protein sequence ID" value="CAH0416245.1"/>
    <property type="molecule type" value="Genomic_DNA"/>
</dbReference>
<evidence type="ECO:0000259" key="1">
    <source>
        <dbReference type="SMART" id="SM00849"/>
    </source>
</evidence>
<reference evidence="2 3" key="1">
    <citation type="submission" date="2021-11" db="EMBL/GenBank/DDBJ databases">
        <authorList>
            <person name="Depoorter E."/>
        </authorList>
    </citation>
    <scope>NUCLEOTIDE SEQUENCE [LARGE SCALE GENOMIC DNA]</scope>
    <source>
        <strain evidence="2 3">LMG 24289</strain>
    </source>
</reference>
<protein>
    <submittedName>
        <fullName evidence="2">Alkyl/aryl-sulfatase YjcS</fullName>
        <ecNumber evidence="2">3.1.6.-</ecNumber>
    </submittedName>
</protein>
<proteinExistence type="predicted"/>
<feature type="domain" description="Metallo-beta-lactamase" evidence="1">
    <location>
        <begin position="37"/>
        <end position="249"/>
    </location>
</feature>
<keyword evidence="2" id="KW-0378">Hydrolase</keyword>
<gene>
    <name evidence="2" type="primary">yjcS</name>
    <name evidence="2" type="ORF">WFA24289_00544</name>
</gene>
<dbReference type="InterPro" id="IPR001279">
    <property type="entry name" value="Metallo-B-lactamas"/>
</dbReference>
<sequence>MLQKNGAKLLQAFAQQNEQKHIYHFGQGVHQFVGYGHSNAIAIEGRTSVILVDTLDSPDRSALMLTDLQAITNKPVRTIIYTHGHPDHRGGASTFAATAQSVIAFANRDQALIDAQKVNDVLLKRTQHQMGYQLNDAEALTQGVGMREGHTQGQRGYAPLPPTEIISDMLVDRVIDGIHLQLISAPGENGDMGYVWLPEQKIMCVGDNYYGAFPNLAAIRGGQYRDIGQWIQSLDLLIEYNAVAVLPGHLQPLEGATVVKTTLVNYRDAIATVFDQTLAHIDAGLPVQAIVEVVQLPEHLRNLPYLQEIYGSVEWTVRAIFAAYVGWFDGNPTNLHQMPEYLYAGKMVALIGGKAKVIVAIKQALAASDYLWALQLCDLLIALGEAEAVDLKITALYALAELETSANGRHYYISYAKAMLENK</sequence>
<evidence type="ECO:0000313" key="2">
    <source>
        <dbReference type="EMBL" id="CAH0416245.1"/>
    </source>
</evidence>
<dbReference type="InterPro" id="IPR036866">
    <property type="entry name" value="RibonucZ/Hydroxyglut_hydro"/>
</dbReference>
<dbReference type="CDD" id="cd07710">
    <property type="entry name" value="arylsulfatase_Sdsa1-like_MBL-fold"/>
    <property type="match status" value="1"/>
</dbReference>
<dbReference type="Pfam" id="PF14863">
    <property type="entry name" value="Alkyl_sulf_dimr"/>
    <property type="match status" value="1"/>
</dbReference>
<keyword evidence="3" id="KW-1185">Reference proteome</keyword>
<dbReference type="PANTHER" id="PTHR43223">
    <property type="entry name" value="ALKYL/ARYL-SULFATASE"/>
    <property type="match status" value="1"/>
</dbReference>
<organism evidence="2 3">
    <name type="scientific">Periweissella fabaria</name>
    <dbReference type="NCBI Taxonomy" id="546157"/>
    <lineage>
        <taxon>Bacteria</taxon>
        <taxon>Bacillati</taxon>
        <taxon>Bacillota</taxon>
        <taxon>Bacilli</taxon>
        <taxon>Lactobacillales</taxon>
        <taxon>Lactobacillaceae</taxon>
        <taxon>Periweissella</taxon>
    </lineage>
</organism>